<proteinExistence type="predicted"/>
<dbReference type="SUPFAM" id="SSF52047">
    <property type="entry name" value="RNI-like"/>
    <property type="match status" value="1"/>
</dbReference>
<dbReference type="Gene3D" id="3.80.10.10">
    <property type="entry name" value="Ribonuclease Inhibitor"/>
    <property type="match status" value="2"/>
</dbReference>
<name>A0ABY9C737_VITVI</name>
<reference evidence="1 2" key="1">
    <citation type="journal article" date="2023" name="Hortic Res">
        <title>The complete reference genome for grapevine (Vitis vinifera L.) genetics and breeding.</title>
        <authorList>
            <person name="Shi X."/>
            <person name="Cao S."/>
            <person name="Wang X."/>
            <person name="Huang S."/>
            <person name="Wang Y."/>
            <person name="Liu Z."/>
            <person name="Liu W."/>
            <person name="Leng X."/>
            <person name="Peng Y."/>
            <person name="Wang N."/>
            <person name="Wang Y."/>
            <person name="Ma Z."/>
            <person name="Xu X."/>
            <person name="Zhang F."/>
            <person name="Xue H."/>
            <person name="Zhong H."/>
            <person name="Wang Y."/>
            <person name="Zhang K."/>
            <person name="Velt A."/>
            <person name="Avia K."/>
            <person name="Holtgrawe D."/>
            <person name="Grimplet J."/>
            <person name="Matus J.T."/>
            <person name="Ware D."/>
            <person name="Wu X."/>
            <person name="Wang H."/>
            <person name="Liu C."/>
            <person name="Fang Y."/>
            <person name="Rustenholz C."/>
            <person name="Cheng Z."/>
            <person name="Xiao H."/>
            <person name="Zhou Y."/>
        </authorList>
    </citation>
    <scope>NUCLEOTIDE SEQUENCE [LARGE SCALE GENOMIC DNA]</scope>
    <source>
        <strain evidence="2">cv. Pinot noir / PN40024</strain>
        <tissue evidence="1">Leaf</tissue>
    </source>
</reference>
<dbReference type="PANTHER" id="PTHR47818">
    <property type="entry name" value="RNI-LIKE SUPERFAMILY PROTEIN"/>
    <property type="match status" value="1"/>
</dbReference>
<dbReference type="Pfam" id="PF13516">
    <property type="entry name" value="LRR_6"/>
    <property type="match status" value="1"/>
</dbReference>
<dbReference type="PROSITE" id="PS51450">
    <property type="entry name" value="LRR"/>
    <property type="match status" value="1"/>
</dbReference>
<dbReference type="InterPro" id="IPR032675">
    <property type="entry name" value="LRR_dom_sf"/>
</dbReference>
<dbReference type="InterPro" id="IPR001611">
    <property type="entry name" value="Leu-rich_rpt"/>
</dbReference>
<protein>
    <submittedName>
        <fullName evidence="1">Uncharacterized protein</fullName>
    </submittedName>
</protein>
<dbReference type="PANTHER" id="PTHR47818:SF2">
    <property type="entry name" value="F-BOX DOMAIN-CONTAINING PROTEIN"/>
    <property type="match status" value="1"/>
</dbReference>
<accession>A0ABY9C737</accession>
<dbReference type="SMART" id="SM00368">
    <property type="entry name" value="LRR_RI"/>
    <property type="match status" value="4"/>
</dbReference>
<evidence type="ECO:0000313" key="2">
    <source>
        <dbReference type="Proteomes" id="UP001227230"/>
    </source>
</evidence>
<sequence length="620" mass="69628">MAEVPSLMSLCMKKLGKDILRDDFGNDLSSAIYELPSVLFDGLLMHLPPLTLQKLQEEMPLRCWNGHESTNICFRNGRKRGSCGNFNTAWKALFKSRWPDLARKIQRVDWSAGVAKYESIIDWQQMYWETHLQNCIDEAAEIAVLPSFDGGLGEIEIPDTIIKCIVYKGHRSHSTRDYSKLSYHCEQFGSYARCLKLQNMLCIAETSHLLRKSRLQQLVLRWIKSSEHMDGLCQLLQQNNETLSSLEFIFCNLSSASLNAICDSLRVKDMQTYRVQHFSITSTVLERNPLSLPHGLVSFLSSGRSLCSLKFSDNRLGKNFAKLVFNTLLDASSRLSTLNFEDNNITGWLFNFNQRSSTWPLPSFGLGKSLQLLRVLNLRGNNLCKDDADSLKYALIYMPNLEILDLSDNPIEDDGISSLIPYFVEASERHSPLADLSLGDCDLSCNGVTQLLDVLSTLKNPLHSLSIAHNELGSQAAGPLGKFLRTVIRVLNVEDIGLGSSGFLKLQEDMPEEVKLVSINISKNRGRLETANFLLKLMSKAPELVVVNAAYNFMPVESLTVVHSSLKVGKGKLERLDLRGNARFCQSAHAPLFDEFQHRGRPIVILPPLPAADEPYDDDP</sequence>
<keyword evidence="2" id="KW-1185">Reference proteome</keyword>
<dbReference type="Proteomes" id="UP001227230">
    <property type="component" value="Chromosome 7"/>
</dbReference>
<organism evidence="1 2">
    <name type="scientific">Vitis vinifera</name>
    <name type="common">Grape</name>
    <dbReference type="NCBI Taxonomy" id="29760"/>
    <lineage>
        <taxon>Eukaryota</taxon>
        <taxon>Viridiplantae</taxon>
        <taxon>Streptophyta</taxon>
        <taxon>Embryophyta</taxon>
        <taxon>Tracheophyta</taxon>
        <taxon>Spermatophyta</taxon>
        <taxon>Magnoliopsida</taxon>
        <taxon>eudicotyledons</taxon>
        <taxon>Gunneridae</taxon>
        <taxon>Pentapetalae</taxon>
        <taxon>rosids</taxon>
        <taxon>Vitales</taxon>
        <taxon>Vitaceae</taxon>
        <taxon>Viteae</taxon>
        <taxon>Vitis</taxon>
    </lineage>
</organism>
<gene>
    <name evidence="1" type="ORF">VitviT2T_009942</name>
</gene>
<evidence type="ECO:0000313" key="1">
    <source>
        <dbReference type="EMBL" id="WJZ90824.1"/>
    </source>
</evidence>
<dbReference type="EMBL" id="CP126654">
    <property type="protein sequence ID" value="WJZ90824.1"/>
    <property type="molecule type" value="Genomic_DNA"/>
</dbReference>